<dbReference type="GO" id="GO:0003735">
    <property type="term" value="F:structural constituent of ribosome"/>
    <property type="evidence" value="ECO:0007669"/>
    <property type="project" value="InterPro"/>
</dbReference>
<dbReference type="Proteomes" id="UP000466442">
    <property type="component" value="Linkage Group LG16"/>
</dbReference>
<name>A0A8S9WQJ9_APOLU</name>
<dbReference type="PANTHER" id="PTHR34095:SF1">
    <property type="entry name" value="LARGE RIBOSOMAL SUBUNIT PROTEIN ML55"/>
    <property type="match status" value="1"/>
</dbReference>
<accession>A0A8S9WQJ9</accession>
<evidence type="ECO:0000313" key="3">
    <source>
        <dbReference type="Proteomes" id="UP000466442"/>
    </source>
</evidence>
<dbReference type="PANTHER" id="PTHR34095">
    <property type="entry name" value="39S RIBOSOMAL PROTEIN L55, MITOCHONDRIAL"/>
    <property type="match status" value="1"/>
</dbReference>
<dbReference type="InterPro" id="IPR018615">
    <property type="entry name" value="Ribosomal_mL55"/>
</dbReference>
<feature type="compositionally biased region" description="Basic and acidic residues" evidence="1">
    <location>
        <begin position="104"/>
        <end position="121"/>
    </location>
</feature>
<feature type="region of interest" description="Disordered" evidence="1">
    <location>
        <begin position="187"/>
        <end position="210"/>
    </location>
</feature>
<reference evidence="2" key="1">
    <citation type="journal article" date="2021" name="Mol. Ecol. Resour.">
        <title>Apolygus lucorum genome provides insights into omnivorousness and mesophyll feeding.</title>
        <authorList>
            <person name="Liu Y."/>
            <person name="Liu H."/>
            <person name="Wang H."/>
            <person name="Huang T."/>
            <person name="Liu B."/>
            <person name="Yang B."/>
            <person name="Yin L."/>
            <person name="Li B."/>
            <person name="Zhang Y."/>
            <person name="Zhang S."/>
            <person name="Jiang F."/>
            <person name="Zhang X."/>
            <person name="Ren Y."/>
            <person name="Wang B."/>
            <person name="Wang S."/>
            <person name="Lu Y."/>
            <person name="Wu K."/>
            <person name="Fan W."/>
            <person name="Wang G."/>
        </authorList>
    </citation>
    <scope>NUCLEOTIDE SEQUENCE</scope>
    <source>
        <strain evidence="2">12Hb</strain>
    </source>
</reference>
<proteinExistence type="predicted"/>
<dbReference type="EMBL" id="WIXP02000016">
    <property type="protein sequence ID" value="KAF6198408.1"/>
    <property type="molecule type" value="Genomic_DNA"/>
</dbReference>
<gene>
    <name evidence="2" type="ORF">GE061_008156</name>
</gene>
<sequence length="289" mass="32941">MLHRGFTRLPCRELSSATAFITRPHRNNYLLSYPTKLVLADGSSVTFRYHEPRQIITLPLDISTLSEEEAKLRLERRKPKTRVKIQEEEETRFDANRGRHHTSLHKEEQTGNKMSEKTHNAQLHKDESSSMSVENVNAHAKSQKSGVTSYIHFAHWEDVRDEEEDDSLSELVAIEKVGTDEKLKPLEDDEAIDISDENTKRSKGGEKRETGLLLHDFESVPESRTAAKRLRTLERKMDRDSEFADAYCAETNECFDKGDARVLSPKGAVRVMEKIPAELSAKVQVLPSA</sequence>
<dbReference type="Pfam" id="PF09776">
    <property type="entry name" value="Mitoc_L55"/>
    <property type="match status" value="1"/>
</dbReference>
<dbReference type="Gene3D" id="6.20.130.20">
    <property type="entry name" value="Mitochondrial ribosomal protein L55"/>
    <property type="match status" value="1"/>
</dbReference>
<dbReference type="GO" id="GO:0006412">
    <property type="term" value="P:translation"/>
    <property type="evidence" value="ECO:0007669"/>
    <property type="project" value="TreeGrafter"/>
</dbReference>
<keyword evidence="3" id="KW-1185">Reference proteome</keyword>
<organism evidence="2 3">
    <name type="scientific">Apolygus lucorum</name>
    <name type="common">Small green plant bug</name>
    <name type="synonym">Lygocoris lucorum</name>
    <dbReference type="NCBI Taxonomy" id="248454"/>
    <lineage>
        <taxon>Eukaryota</taxon>
        <taxon>Metazoa</taxon>
        <taxon>Ecdysozoa</taxon>
        <taxon>Arthropoda</taxon>
        <taxon>Hexapoda</taxon>
        <taxon>Insecta</taxon>
        <taxon>Pterygota</taxon>
        <taxon>Neoptera</taxon>
        <taxon>Paraneoptera</taxon>
        <taxon>Hemiptera</taxon>
        <taxon>Heteroptera</taxon>
        <taxon>Panheteroptera</taxon>
        <taxon>Cimicomorpha</taxon>
        <taxon>Miridae</taxon>
        <taxon>Mirini</taxon>
        <taxon>Apolygus</taxon>
    </lineage>
</organism>
<dbReference type="GO" id="GO:0005762">
    <property type="term" value="C:mitochondrial large ribosomal subunit"/>
    <property type="evidence" value="ECO:0007669"/>
    <property type="project" value="InterPro"/>
</dbReference>
<evidence type="ECO:0000256" key="1">
    <source>
        <dbReference type="SAM" id="MobiDB-lite"/>
    </source>
</evidence>
<evidence type="ECO:0000313" key="2">
    <source>
        <dbReference type="EMBL" id="KAF6198408.1"/>
    </source>
</evidence>
<comment type="caution">
    <text evidence="2">The sequence shown here is derived from an EMBL/GenBank/DDBJ whole genome shotgun (WGS) entry which is preliminary data.</text>
</comment>
<feature type="region of interest" description="Disordered" evidence="1">
    <location>
        <begin position="97"/>
        <end position="121"/>
    </location>
</feature>
<dbReference type="OrthoDB" id="9986315at2759"/>
<feature type="compositionally biased region" description="Acidic residues" evidence="1">
    <location>
        <begin position="187"/>
        <end position="196"/>
    </location>
</feature>
<dbReference type="AlphaFoldDB" id="A0A8S9WQJ9"/>
<protein>
    <submittedName>
        <fullName evidence="2">Uncharacterized protein</fullName>
    </submittedName>
</protein>
<feature type="compositionally biased region" description="Basic and acidic residues" evidence="1">
    <location>
        <begin position="197"/>
        <end position="210"/>
    </location>
</feature>
<dbReference type="InterPro" id="IPR044884">
    <property type="entry name" value="Ribosomal_mL55_sf"/>
</dbReference>